<accession>X0SRK8</accession>
<protein>
    <submittedName>
        <fullName evidence="1">Uncharacterized protein</fullName>
    </submittedName>
</protein>
<dbReference type="EMBL" id="BARS01005775">
    <property type="protein sequence ID" value="GAF78507.1"/>
    <property type="molecule type" value="Genomic_DNA"/>
</dbReference>
<gene>
    <name evidence="1" type="ORF">S01H1_11331</name>
</gene>
<evidence type="ECO:0000313" key="1">
    <source>
        <dbReference type="EMBL" id="GAF78507.1"/>
    </source>
</evidence>
<organism evidence="1">
    <name type="scientific">marine sediment metagenome</name>
    <dbReference type="NCBI Taxonomy" id="412755"/>
    <lineage>
        <taxon>unclassified sequences</taxon>
        <taxon>metagenomes</taxon>
        <taxon>ecological metagenomes</taxon>
    </lineage>
</organism>
<name>X0SRK8_9ZZZZ</name>
<feature type="non-terminal residue" evidence="1">
    <location>
        <position position="58"/>
    </location>
</feature>
<proteinExistence type="predicted"/>
<reference evidence="1" key="1">
    <citation type="journal article" date="2014" name="Front. Microbiol.">
        <title>High frequency of phylogenetically diverse reductive dehalogenase-homologous genes in deep subseafloor sedimentary metagenomes.</title>
        <authorList>
            <person name="Kawai M."/>
            <person name="Futagami T."/>
            <person name="Toyoda A."/>
            <person name="Takaki Y."/>
            <person name="Nishi S."/>
            <person name="Hori S."/>
            <person name="Arai W."/>
            <person name="Tsubouchi T."/>
            <person name="Morono Y."/>
            <person name="Uchiyama I."/>
            <person name="Ito T."/>
            <person name="Fujiyama A."/>
            <person name="Inagaki F."/>
            <person name="Takami H."/>
        </authorList>
    </citation>
    <scope>NUCLEOTIDE SEQUENCE</scope>
    <source>
        <strain evidence="1">Expedition CK06-06</strain>
    </source>
</reference>
<comment type="caution">
    <text evidence="1">The sequence shown here is derived from an EMBL/GenBank/DDBJ whole genome shotgun (WGS) entry which is preliminary data.</text>
</comment>
<sequence length="58" mass="6337">MGLTPTAIGEYHVLAVVELTGLTLYYANDSLSMSDGNYYEGRLKSSALQRAFSSFTEP</sequence>
<dbReference type="AlphaFoldDB" id="X0SRK8"/>